<dbReference type="AlphaFoldDB" id="A0A972FU16"/>
<proteinExistence type="predicted"/>
<comment type="caution">
    <text evidence="1">The sequence shown here is derived from an EMBL/GenBank/DDBJ whole genome shotgun (WGS) entry which is preliminary data.</text>
</comment>
<protein>
    <submittedName>
        <fullName evidence="1">Uncharacterized protein</fullName>
    </submittedName>
</protein>
<reference evidence="1" key="1">
    <citation type="submission" date="2020-02" db="EMBL/GenBank/DDBJ databases">
        <title>Flavobacterium sp. genome.</title>
        <authorList>
            <person name="Jung H.S."/>
            <person name="Baek J.H."/>
            <person name="Jeon C.O."/>
        </authorList>
    </citation>
    <scope>NUCLEOTIDE SEQUENCE</scope>
    <source>
        <strain evidence="1">SE-s28</strain>
    </source>
</reference>
<gene>
    <name evidence="1" type="ORF">G6047_08205</name>
</gene>
<accession>A0A972FU16</accession>
<dbReference type="RefSeq" id="WP_169527126.1">
    <property type="nucleotide sequence ID" value="NZ_JAAMPU010000104.1"/>
</dbReference>
<evidence type="ECO:0000313" key="2">
    <source>
        <dbReference type="Proteomes" id="UP000712080"/>
    </source>
</evidence>
<dbReference type="EMBL" id="JAAMPU010000104">
    <property type="protein sequence ID" value="NMH28012.1"/>
    <property type="molecule type" value="Genomic_DNA"/>
</dbReference>
<dbReference type="Proteomes" id="UP000712080">
    <property type="component" value="Unassembled WGS sequence"/>
</dbReference>
<evidence type="ECO:0000313" key="1">
    <source>
        <dbReference type="EMBL" id="NMH28012.1"/>
    </source>
</evidence>
<keyword evidence="2" id="KW-1185">Reference proteome</keyword>
<sequence>MVLKIGILVSYDYEYLKTALPLVYDHPKVLEIILAIDKNRQTWTGNSFEIPDSFFEWIAEFDVKKKITIWEESFYHPDKDPMMSETWERNHLYRKMGKCDWYLQLDCDEYVIDFDGYVDELQRISIEYGSQPVAVRPRLAILFKKVPSGFLVISPIRERGWLATNNPETQYGRLFGSNANVDVDTIIIHQSWARSEEEIEQKVRNWGHSQDMKGQSFFNLWKVLDENNYRFIKDFHPMPYNQNVWEELKLLRVENASDFMDFSVEQMNRMFDKRRVINI</sequence>
<name>A0A972FU16_9FLAO</name>
<organism evidence="1 2">
    <name type="scientific">Flavobacterium silvaticum</name>
    <dbReference type="NCBI Taxonomy" id="1852020"/>
    <lineage>
        <taxon>Bacteria</taxon>
        <taxon>Pseudomonadati</taxon>
        <taxon>Bacteroidota</taxon>
        <taxon>Flavobacteriia</taxon>
        <taxon>Flavobacteriales</taxon>
        <taxon>Flavobacteriaceae</taxon>
        <taxon>Flavobacterium</taxon>
    </lineage>
</organism>